<protein>
    <recommendedName>
        <fullName evidence="3">very-long-chain 3-oxoacyl-CoA synthase</fullName>
        <ecNumber evidence="3">2.3.1.199</ecNumber>
    </recommendedName>
</protein>
<dbReference type="PANTHER" id="PTHR11157:SF134">
    <property type="entry name" value="ELONGATION OF FATTY ACIDS PROTEIN 1-RELATED"/>
    <property type="match status" value="1"/>
</dbReference>
<evidence type="ECO:0000256" key="11">
    <source>
        <dbReference type="ARBA" id="ARBA00023160"/>
    </source>
</evidence>
<dbReference type="AlphaFoldDB" id="A0A218X388"/>
<keyword evidence="11" id="KW-0275">Fatty acid biosynthesis</keyword>
<dbReference type="PANTHER" id="PTHR11157">
    <property type="entry name" value="FATTY ACID ACYL TRANSFERASE-RELATED"/>
    <property type="match status" value="1"/>
</dbReference>
<dbReference type="GO" id="GO:0034626">
    <property type="term" value="P:fatty acid elongation, polyunsaturated fatty acid"/>
    <property type="evidence" value="ECO:0007669"/>
    <property type="project" value="TreeGrafter"/>
</dbReference>
<reference evidence="17" key="4">
    <citation type="submission" date="2025-04" db="UniProtKB">
        <authorList>
            <consortium name="RefSeq"/>
        </authorList>
    </citation>
    <scope>IDENTIFICATION</scope>
    <source>
        <tissue evidence="17">Leaf</tissue>
    </source>
</reference>
<feature type="transmembrane region" description="Helical" evidence="13">
    <location>
        <begin position="117"/>
        <end position="138"/>
    </location>
</feature>
<proteinExistence type="inferred from homology"/>
<dbReference type="EC" id="2.3.1.199" evidence="3"/>
<feature type="transmembrane region" description="Helical" evidence="13">
    <location>
        <begin position="203"/>
        <end position="227"/>
    </location>
</feature>
<evidence type="ECO:0000313" key="16">
    <source>
        <dbReference type="Proteomes" id="UP000515151"/>
    </source>
</evidence>
<name>A0A218X388_PUNGR</name>
<evidence type="ECO:0000256" key="6">
    <source>
        <dbReference type="ARBA" id="ARBA00022692"/>
    </source>
</evidence>
<keyword evidence="7" id="KW-0276">Fatty acid metabolism</keyword>
<evidence type="ECO:0000256" key="8">
    <source>
        <dbReference type="ARBA" id="ARBA00022989"/>
    </source>
</evidence>
<dbReference type="EMBL" id="MTKT01002492">
    <property type="protein sequence ID" value="OWM79374.1"/>
    <property type="molecule type" value="Genomic_DNA"/>
</dbReference>
<dbReference type="GeneID" id="116194097"/>
<evidence type="ECO:0000256" key="1">
    <source>
        <dbReference type="ARBA" id="ARBA00004141"/>
    </source>
</evidence>
<feature type="transmembrane region" description="Helical" evidence="13">
    <location>
        <begin position="36"/>
        <end position="55"/>
    </location>
</feature>
<keyword evidence="8 13" id="KW-1133">Transmembrane helix</keyword>
<comment type="catalytic activity">
    <reaction evidence="12">
        <text>a very-long-chain acyl-CoA + malonyl-CoA + H(+) = a very-long-chain 3-oxoacyl-CoA + CO2 + CoA</text>
        <dbReference type="Rhea" id="RHEA:32727"/>
        <dbReference type="ChEBI" id="CHEBI:15378"/>
        <dbReference type="ChEBI" id="CHEBI:16526"/>
        <dbReference type="ChEBI" id="CHEBI:57287"/>
        <dbReference type="ChEBI" id="CHEBI:57384"/>
        <dbReference type="ChEBI" id="CHEBI:90725"/>
        <dbReference type="ChEBI" id="CHEBI:90736"/>
        <dbReference type="EC" id="2.3.1.199"/>
    </reaction>
</comment>
<keyword evidence="4" id="KW-0444">Lipid biosynthesis</keyword>
<comment type="subcellular location">
    <subcellularLocation>
        <location evidence="1">Membrane</location>
        <topology evidence="1">Multi-pass membrane protein</topology>
    </subcellularLocation>
</comment>
<feature type="transmembrane region" description="Helical" evidence="13">
    <location>
        <begin position="233"/>
        <end position="255"/>
    </location>
</feature>
<keyword evidence="5" id="KW-0808">Transferase</keyword>
<evidence type="ECO:0000313" key="14">
    <source>
        <dbReference type="EMBL" id="OWM79374.1"/>
    </source>
</evidence>
<sequence length="270" mass="30062">MRGGVLSSVLHYWLVDHPSVRHFTWAPGHTFGSTPLFLTLTVLSYLVLTRLLVLLNAPPLPPAILKAVTAIHNLALSSLSLFMAAGCALSSLSQAPDPRWIVCFPAGKTPPRGPTFFWAYVFYLSKILELVDTLLIVLSGSTQRLTFLHVYHHSTVLVMCYVWLQTAQSLFPVALVTNASVHVLMYGYYFLCGVGLRPRWKKAVTNCQIVQFVFSFLVSGLMLWYHFTGPGCSGISGWCFNAVFNASLLALFVDFHVKSYARKKKNDKEG</sequence>
<dbReference type="PROSITE" id="PS01188">
    <property type="entry name" value="ELO"/>
    <property type="match status" value="1"/>
</dbReference>
<keyword evidence="9" id="KW-0443">Lipid metabolism</keyword>
<keyword evidence="6 13" id="KW-0812">Transmembrane</keyword>
<evidence type="ECO:0000256" key="9">
    <source>
        <dbReference type="ARBA" id="ARBA00023098"/>
    </source>
</evidence>
<dbReference type="GO" id="GO:0034625">
    <property type="term" value="P:fatty acid elongation, monounsaturated fatty acid"/>
    <property type="evidence" value="ECO:0007669"/>
    <property type="project" value="TreeGrafter"/>
</dbReference>
<feature type="transmembrane region" description="Helical" evidence="13">
    <location>
        <begin position="170"/>
        <end position="191"/>
    </location>
</feature>
<evidence type="ECO:0000256" key="7">
    <source>
        <dbReference type="ARBA" id="ARBA00022832"/>
    </source>
</evidence>
<evidence type="ECO:0000256" key="12">
    <source>
        <dbReference type="ARBA" id="ARBA00047375"/>
    </source>
</evidence>
<dbReference type="GO" id="GO:0030148">
    <property type="term" value="P:sphingolipid biosynthetic process"/>
    <property type="evidence" value="ECO:0007669"/>
    <property type="project" value="TreeGrafter"/>
</dbReference>
<feature type="transmembrane region" description="Helical" evidence="13">
    <location>
        <begin position="145"/>
        <end position="164"/>
    </location>
</feature>
<comment type="similarity">
    <text evidence="2">Belongs to the ELO family.</text>
</comment>
<evidence type="ECO:0000256" key="13">
    <source>
        <dbReference type="SAM" id="Phobius"/>
    </source>
</evidence>
<reference evidence="15" key="1">
    <citation type="journal article" date="2017" name="Plant J.">
        <title>The pomegranate (Punica granatum L.) genome and the genomics of punicalagin biosynthesis.</title>
        <authorList>
            <person name="Qin G."/>
            <person name="Xu C."/>
            <person name="Ming R."/>
            <person name="Tang H."/>
            <person name="Guyot R."/>
            <person name="Kramer E.M."/>
            <person name="Hu Y."/>
            <person name="Yi X."/>
            <person name="Qi Y."/>
            <person name="Xu X."/>
            <person name="Gao Z."/>
            <person name="Pan H."/>
            <person name="Jian J."/>
            <person name="Tian Y."/>
            <person name="Yue Z."/>
            <person name="Xu Y."/>
        </authorList>
    </citation>
    <scope>NUCLEOTIDE SEQUENCE [LARGE SCALE GENOMIC DNA]</scope>
    <source>
        <strain evidence="15">cv. Dabenzi</strain>
    </source>
</reference>
<dbReference type="Proteomes" id="UP000197138">
    <property type="component" value="Unassembled WGS sequence"/>
</dbReference>
<dbReference type="InterPro" id="IPR002076">
    <property type="entry name" value="ELO_fam"/>
</dbReference>
<gene>
    <name evidence="17" type="primary">LOC116194097</name>
    <name evidence="14" type="ORF">CDL15_Pgr003547</name>
</gene>
<dbReference type="Pfam" id="PF01151">
    <property type="entry name" value="ELO"/>
    <property type="match status" value="1"/>
</dbReference>
<dbReference type="OrthoDB" id="434092at2759"/>
<evidence type="ECO:0000256" key="4">
    <source>
        <dbReference type="ARBA" id="ARBA00022516"/>
    </source>
</evidence>
<evidence type="ECO:0000256" key="10">
    <source>
        <dbReference type="ARBA" id="ARBA00023136"/>
    </source>
</evidence>
<organism evidence="14 15">
    <name type="scientific">Punica granatum</name>
    <name type="common">Pomegranate</name>
    <dbReference type="NCBI Taxonomy" id="22663"/>
    <lineage>
        <taxon>Eukaryota</taxon>
        <taxon>Viridiplantae</taxon>
        <taxon>Streptophyta</taxon>
        <taxon>Embryophyta</taxon>
        <taxon>Tracheophyta</taxon>
        <taxon>Spermatophyta</taxon>
        <taxon>Magnoliopsida</taxon>
        <taxon>eudicotyledons</taxon>
        <taxon>Gunneridae</taxon>
        <taxon>Pentapetalae</taxon>
        <taxon>rosids</taxon>
        <taxon>malvids</taxon>
        <taxon>Myrtales</taxon>
        <taxon>Lythraceae</taxon>
        <taxon>Punica</taxon>
    </lineage>
</organism>
<evidence type="ECO:0000313" key="15">
    <source>
        <dbReference type="Proteomes" id="UP000197138"/>
    </source>
</evidence>
<dbReference type="GO" id="GO:0019367">
    <property type="term" value="P:fatty acid elongation, saturated fatty acid"/>
    <property type="evidence" value="ECO:0007669"/>
    <property type="project" value="TreeGrafter"/>
</dbReference>
<dbReference type="RefSeq" id="XP_031378675.1">
    <property type="nucleotide sequence ID" value="XM_031522815.1"/>
</dbReference>
<accession>A0A218X388</accession>
<dbReference type="GO" id="GO:0009922">
    <property type="term" value="F:fatty acid elongase activity"/>
    <property type="evidence" value="ECO:0007669"/>
    <property type="project" value="UniProtKB-EC"/>
</dbReference>
<evidence type="ECO:0000256" key="3">
    <source>
        <dbReference type="ARBA" id="ARBA00012307"/>
    </source>
</evidence>
<keyword evidence="10 13" id="KW-0472">Membrane</keyword>
<feature type="transmembrane region" description="Helical" evidence="13">
    <location>
        <begin position="67"/>
        <end position="92"/>
    </location>
</feature>
<reference evidence="14" key="2">
    <citation type="submission" date="2017-06" db="EMBL/GenBank/DDBJ databases">
        <title>The pomegranate genome and the genomics of punicalagin biosynthesis.</title>
        <authorList>
            <person name="Xu C."/>
        </authorList>
    </citation>
    <scope>NUCLEOTIDE SEQUENCE [LARGE SCALE GENOMIC DNA]</scope>
    <source>
        <tissue evidence="14">Fresh leaf</tissue>
    </source>
</reference>
<evidence type="ECO:0000256" key="5">
    <source>
        <dbReference type="ARBA" id="ARBA00022679"/>
    </source>
</evidence>
<dbReference type="InterPro" id="IPR030457">
    <property type="entry name" value="ELO_CS"/>
</dbReference>
<evidence type="ECO:0000256" key="2">
    <source>
        <dbReference type="ARBA" id="ARBA00007263"/>
    </source>
</evidence>
<evidence type="ECO:0000313" key="17">
    <source>
        <dbReference type="RefSeq" id="XP_031378675.1"/>
    </source>
</evidence>
<keyword evidence="16" id="KW-1185">Reference proteome</keyword>
<dbReference type="GO" id="GO:0005789">
    <property type="term" value="C:endoplasmic reticulum membrane"/>
    <property type="evidence" value="ECO:0007669"/>
    <property type="project" value="TreeGrafter"/>
</dbReference>
<dbReference type="Proteomes" id="UP000515151">
    <property type="component" value="Chromosome 2"/>
</dbReference>
<reference evidence="16" key="3">
    <citation type="journal article" date="2020" name="Plant Biotechnol. J.">
        <title>The pomegranate (Punica granatum L.) draft genome dissects genetic divergence between soft- and hard-seeded cultivars.</title>
        <authorList>
            <person name="Luo X."/>
            <person name="Li H."/>
            <person name="Wu Z."/>
            <person name="Yao W."/>
            <person name="Zhao P."/>
            <person name="Cao D."/>
            <person name="Yu H."/>
            <person name="Li K."/>
            <person name="Poudel K."/>
            <person name="Zhao D."/>
            <person name="Zhang F."/>
            <person name="Xia X."/>
            <person name="Chen L."/>
            <person name="Wang Q."/>
            <person name="Jing D."/>
            <person name="Cao S."/>
        </authorList>
    </citation>
    <scope>NUCLEOTIDE SEQUENCE [LARGE SCALE GENOMIC DNA]</scope>
</reference>
<dbReference type="GO" id="GO:0042761">
    <property type="term" value="P:very long-chain fatty acid biosynthetic process"/>
    <property type="evidence" value="ECO:0007669"/>
    <property type="project" value="TreeGrafter"/>
</dbReference>